<dbReference type="OrthoDB" id="9773549at2"/>
<dbReference type="Pfam" id="PF12697">
    <property type="entry name" value="Abhydrolase_6"/>
    <property type="match status" value="1"/>
</dbReference>
<name>A0A543F3L4_9MICO</name>
<sequence length="235" mass="24366">MHIILVPGLWLDASSWGDVAPALEAAGHRTHALTLPGVGASAADSTGIGMAEWVAATVAEIDALDGQIALVGHSGGGNVAYGAVDARPDRIAHLVLLDTWPPAEGGTISEFPIVDGVVPFPGWDFFDDSDVADLDPQTRADAAARAKPVPERVPTDPIRLSDERRRSVPATIITGTVPAAQIREIVQSAPEWAAELAAIEQLGVIELGAPGDPTGHWPQFSRPGAVAEAILQAIG</sequence>
<dbReference type="Proteomes" id="UP000320235">
    <property type="component" value="Unassembled WGS sequence"/>
</dbReference>
<dbReference type="Gene3D" id="3.40.50.1820">
    <property type="entry name" value="alpha/beta hydrolase"/>
    <property type="match status" value="1"/>
</dbReference>
<organism evidence="2 3">
    <name type="scientific">Microbacterium kyungheense</name>
    <dbReference type="NCBI Taxonomy" id="1263636"/>
    <lineage>
        <taxon>Bacteria</taxon>
        <taxon>Bacillati</taxon>
        <taxon>Actinomycetota</taxon>
        <taxon>Actinomycetes</taxon>
        <taxon>Micrococcales</taxon>
        <taxon>Microbacteriaceae</taxon>
        <taxon>Microbacterium</taxon>
    </lineage>
</organism>
<proteinExistence type="predicted"/>
<gene>
    <name evidence="2" type="ORF">FB391_2488</name>
</gene>
<dbReference type="SUPFAM" id="SSF53474">
    <property type="entry name" value="alpha/beta-Hydrolases"/>
    <property type="match status" value="1"/>
</dbReference>
<dbReference type="EMBL" id="VFPE01000002">
    <property type="protein sequence ID" value="TQM28421.1"/>
    <property type="molecule type" value="Genomic_DNA"/>
</dbReference>
<reference evidence="2 3" key="1">
    <citation type="submission" date="2019-06" db="EMBL/GenBank/DDBJ databases">
        <title>Sequencing the genomes of 1000 actinobacteria strains.</title>
        <authorList>
            <person name="Klenk H.-P."/>
        </authorList>
    </citation>
    <scope>NUCLEOTIDE SEQUENCE [LARGE SCALE GENOMIC DNA]</scope>
    <source>
        <strain evidence="2 3">DSM 105492</strain>
    </source>
</reference>
<comment type="caution">
    <text evidence="2">The sequence shown here is derived from an EMBL/GenBank/DDBJ whole genome shotgun (WGS) entry which is preliminary data.</text>
</comment>
<accession>A0A543F3L4</accession>
<dbReference type="GO" id="GO:0003824">
    <property type="term" value="F:catalytic activity"/>
    <property type="evidence" value="ECO:0007669"/>
    <property type="project" value="UniProtKB-ARBA"/>
</dbReference>
<keyword evidence="3" id="KW-1185">Reference proteome</keyword>
<dbReference type="PANTHER" id="PTHR43329">
    <property type="entry name" value="EPOXIDE HYDROLASE"/>
    <property type="match status" value="1"/>
</dbReference>
<dbReference type="InterPro" id="IPR000073">
    <property type="entry name" value="AB_hydrolase_1"/>
</dbReference>
<protein>
    <submittedName>
        <fullName evidence="2">Pimeloyl-ACP methyl ester carboxylesterase</fullName>
    </submittedName>
</protein>
<feature type="domain" description="AB hydrolase-1" evidence="1">
    <location>
        <begin position="3"/>
        <end position="229"/>
    </location>
</feature>
<evidence type="ECO:0000313" key="3">
    <source>
        <dbReference type="Proteomes" id="UP000320235"/>
    </source>
</evidence>
<dbReference type="RefSeq" id="WP_141894650.1">
    <property type="nucleotide sequence ID" value="NZ_BAABLH010000005.1"/>
</dbReference>
<evidence type="ECO:0000313" key="2">
    <source>
        <dbReference type="EMBL" id="TQM28421.1"/>
    </source>
</evidence>
<dbReference type="InterPro" id="IPR029058">
    <property type="entry name" value="AB_hydrolase_fold"/>
</dbReference>
<dbReference type="AlphaFoldDB" id="A0A543F3L4"/>
<evidence type="ECO:0000259" key="1">
    <source>
        <dbReference type="Pfam" id="PF12697"/>
    </source>
</evidence>